<comment type="caution">
    <text evidence="1">The sequence shown here is derived from an EMBL/GenBank/DDBJ whole genome shotgun (WGS) entry which is preliminary data.</text>
</comment>
<protein>
    <submittedName>
        <fullName evidence="1">COBW domain-containing protein 1 isoform X1</fullName>
    </submittedName>
</protein>
<reference evidence="1" key="2">
    <citation type="submission" date="2023-04" db="EMBL/GenBank/DDBJ databases">
        <authorList>
            <person name="Bruccoleri R.E."/>
            <person name="Oakeley E.J."/>
            <person name="Faust A.-M."/>
            <person name="Dessus-Babus S."/>
            <person name="Altorfer M."/>
            <person name="Burckhardt D."/>
            <person name="Oertli M."/>
            <person name="Naumann U."/>
            <person name="Petersen F."/>
            <person name="Wong J."/>
        </authorList>
    </citation>
    <scope>NUCLEOTIDE SEQUENCE</scope>
    <source>
        <strain evidence="1">GSM-AAB239-AS_SAM_17_03QT</strain>
        <tissue evidence="1">Leaf</tissue>
    </source>
</reference>
<keyword evidence="2" id="KW-1185">Reference proteome</keyword>
<accession>A0AAX6E1B0</accession>
<sequence length="110" mass="12908">MHIDHLEALLQDSKASPVQGRHDYSVRTLCIYEQHPVDLVKFSHGLKIFFGRRSLAWIYITVKEFCMSIIHTNFIHYRLMTCKIISLYVGSDELGRLFHFPNLLLEIAFL</sequence>
<name>A0AAX6E1B0_IRIPA</name>
<evidence type="ECO:0000313" key="1">
    <source>
        <dbReference type="EMBL" id="KAJ6797838.1"/>
    </source>
</evidence>
<proteinExistence type="predicted"/>
<dbReference type="EMBL" id="JANAVB010040619">
    <property type="protein sequence ID" value="KAJ6797838.1"/>
    <property type="molecule type" value="Genomic_DNA"/>
</dbReference>
<organism evidence="1 2">
    <name type="scientific">Iris pallida</name>
    <name type="common">Sweet iris</name>
    <dbReference type="NCBI Taxonomy" id="29817"/>
    <lineage>
        <taxon>Eukaryota</taxon>
        <taxon>Viridiplantae</taxon>
        <taxon>Streptophyta</taxon>
        <taxon>Embryophyta</taxon>
        <taxon>Tracheophyta</taxon>
        <taxon>Spermatophyta</taxon>
        <taxon>Magnoliopsida</taxon>
        <taxon>Liliopsida</taxon>
        <taxon>Asparagales</taxon>
        <taxon>Iridaceae</taxon>
        <taxon>Iridoideae</taxon>
        <taxon>Irideae</taxon>
        <taxon>Iris</taxon>
    </lineage>
</organism>
<dbReference type="Proteomes" id="UP001140949">
    <property type="component" value="Unassembled WGS sequence"/>
</dbReference>
<evidence type="ECO:0000313" key="2">
    <source>
        <dbReference type="Proteomes" id="UP001140949"/>
    </source>
</evidence>
<reference evidence="1" key="1">
    <citation type="journal article" date="2023" name="GigaByte">
        <title>Genome assembly of the bearded iris, Iris pallida Lam.</title>
        <authorList>
            <person name="Bruccoleri R.E."/>
            <person name="Oakeley E.J."/>
            <person name="Faust A.M.E."/>
            <person name="Altorfer M."/>
            <person name="Dessus-Babus S."/>
            <person name="Burckhardt D."/>
            <person name="Oertli M."/>
            <person name="Naumann U."/>
            <person name="Petersen F."/>
            <person name="Wong J."/>
        </authorList>
    </citation>
    <scope>NUCLEOTIDE SEQUENCE</scope>
    <source>
        <strain evidence="1">GSM-AAB239-AS_SAM_17_03QT</strain>
    </source>
</reference>
<dbReference type="AlphaFoldDB" id="A0AAX6E1B0"/>
<gene>
    <name evidence="1" type="ORF">M6B38_214625</name>
</gene>